<feature type="chain" id="PRO_5012303054" evidence="4">
    <location>
        <begin position="26"/>
        <end position="427"/>
    </location>
</feature>
<dbReference type="RefSeq" id="WP_081184125.1">
    <property type="nucleotide sequence ID" value="NZ_MJEA01000009.1"/>
</dbReference>
<dbReference type="CDD" id="cd13585">
    <property type="entry name" value="PBP2_TMBP_like"/>
    <property type="match status" value="1"/>
</dbReference>
<dbReference type="EMBL" id="MJEA01000009">
    <property type="protein sequence ID" value="OQO69750.1"/>
    <property type="molecule type" value="Genomic_DNA"/>
</dbReference>
<dbReference type="OrthoDB" id="9798191at2"/>
<evidence type="ECO:0000256" key="1">
    <source>
        <dbReference type="ARBA" id="ARBA00008520"/>
    </source>
</evidence>
<keyword evidence="2" id="KW-0813">Transport</keyword>
<dbReference type="InterPro" id="IPR050490">
    <property type="entry name" value="Bact_solute-bd_prot1"/>
</dbReference>
<dbReference type="InterPro" id="IPR006059">
    <property type="entry name" value="SBP"/>
</dbReference>
<comment type="caution">
    <text evidence="5">The sequence shown here is derived from an EMBL/GenBank/DDBJ whole genome shotgun (WGS) entry which is preliminary data.</text>
</comment>
<organism evidence="5 6">
    <name type="scientific">Enterococcus villorum</name>
    <dbReference type="NCBI Taxonomy" id="112904"/>
    <lineage>
        <taxon>Bacteria</taxon>
        <taxon>Bacillati</taxon>
        <taxon>Bacillota</taxon>
        <taxon>Bacilli</taxon>
        <taxon>Lactobacillales</taxon>
        <taxon>Enterococcaceae</taxon>
        <taxon>Enterococcus</taxon>
    </lineage>
</organism>
<keyword evidence="3 4" id="KW-0732">Signal</keyword>
<dbReference type="PANTHER" id="PTHR43649">
    <property type="entry name" value="ARABINOSE-BINDING PROTEIN-RELATED"/>
    <property type="match status" value="1"/>
</dbReference>
<reference evidence="5 6" key="1">
    <citation type="journal article" date="2017" name="BMC Microbiol.">
        <title>Comparative genomics of Enterococcus spp. isolated from bovine feces.</title>
        <authorList>
            <person name="Beukers A.G."/>
            <person name="Zaheer R."/>
            <person name="Goji N."/>
            <person name="Amoako K.K."/>
            <person name="Chaves A.V."/>
            <person name="Ward M.P."/>
            <person name="McAllister T.A."/>
        </authorList>
    </citation>
    <scope>NUCLEOTIDE SEQUENCE [LARGE SCALE GENOMIC DNA]</scope>
    <source>
        <strain evidence="5 6">F1129D 143</strain>
    </source>
</reference>
<dbReference type="PANTHER" id="PTHR43649:SF34">
    <property type="entry name" value="ABC TRANSPORTER PERIPLASMIC-BINDING PROTEIN YCJN-RELATED"/>
    <property type="match status" value="1"/>
</dbReference>
<feature type="signal peptide" evidence="4">
    <location>
        <begin position="1"/>
        <end position="25"/>
    </location>
</feature>
<dbReference type="SUPFAM" id="SSF53850">
    <property type="entry name" value="Periplasmic binding protein-like II"/>
    <property type="match status" value="1"/>
</dbReference>
<evidence type="ECO:0000256" key="2">
    <source>
        <dbReference type="ARBA" id="ARBA00022448"/>
    </source>
</evidence>
<evidence type="ECO:0000256" key="3">
    <source>
        <dbReference type="ARBA" id="ARBA00022729"/>
    </source>
</evidence>
<proteinExistence type="inferred from homology"/>
<dbReference type="Pfam" id="PF01547">
    <property type="entry name" value="SBP_bac_1"/>
    <property type="match status" value="1"/>
</dbReference>
<dbReference type="Proteomes" id="UP000192477">
    <property type="component" value="Unassembled WGS sequence"/>
</dbReference>
<dbReference type="AlphaFoldDB" id="A0A1V8YQK0"/>
<accession>A0A1V8YQK0</accession>
<evidence type="ECO:0000313" key="5">
    <source>
        <dbReference type="EMBL" id="OQO69750.1"/>
    </source>
</evidence>
<comment type="similarity">
    <text evidence="1">Belongs to the bacterial solute-binding protein 1 family.</text>
</comment>
<sequence>MKKFLATTCLIATGLLLGACGSGKAADETKQTTIQFMHSSVEQERLSVINELVADFEKENPDIKVKQIPVEESAFNTKIVTLARSGELPEVMEVSQDFAKVMDKDELIDQSAVQKVIKDAGEENYYEGAKNLVRSEDGKSYIAAPISGWIQGIWYDKAKLAEANFPEPENWDDILTIAQHFTDKANKQYGIAIPTAESTMSEQAFSQFALSNEANVLDSKGNVTIDTTKMKEALAFYQNLSQYTMPGSNDVTEIKDAFMNGTVPMAIYSTYILPSVYEEGKADDIGFAIPTNKDRAVYGTVSGLTIASGLEDKQKAAAEKFTAFLSQPENMEKWVLMSPGGAQPVNKQVVELDGYQDNEVIKAFGDLPSEIASAFNDVQVFGLVGEKNLTKMGDITSSGVIGKAVNQVTVGNVDVEKALADAQKNTK</sequence>
<dbReference type="Gene3D" id="3.40.190.10">
    <property type="entry name" value="Periplasmic binding protein-like II"/>
    <property type="match status" value="1"/>
</dbReference>
<evidence type="ECO:0000313" key="6">
    <source>
        <dbReference type="Proteomes" id="UP000192477"/>
    </source>
</evidence>
<dbReference type="STRING" id="112904.BH747_09325"/>
<evidence type="ECO:0000256" key="4">
    <source>
        <dbReference type="SAM" id="SignalP"/>
    </source>
</evidence>
<gene>
    <name evidence="5" type="ORF">BH747_09325</name>
</gene>
<protein>
    <submittedName>
        <fullName evidence="5">Sugar ABC transporter substrate-binding protein</fullName>
    </submittedName>
</protein>
<dbReference type="PROSITE" id="PS51257">
    <property type="entry name" value="PROKAR_LIPOPROTEIN"/>
    <property type="match status" value="1"/>
</dbReference>
<name>A0A1V8YQK0_9ENTE</name>